<evidence type="ECO:0000259" key="2">
    <source>
        <dbReference type="Pfam" id="PF26449"/>
    </source>
</evidence>
<comment type="caution">
    <text evidence="3">The sequence shown here is derived from an EMBL/GenBank/DDBJ whole genome shotgun (WGS) entry which is preliminary data.</text>
</comment>
<evidence type="ECO:0000313" key="4">
    <source>
        <dbReference type="Proteomes" id="UP000228767"/>
    </source>
</evidence>
<evidence type="ECO:0000313" key="3">
    <source>
        <dbReference type="EMBL" id="PIR44849.1"/>
    </source>
</evidence>
<proteinExistence type="predicted"/>
<dbReference type="Pfam" id="PF26449">
    <property type="entry name" value="DUF8128"/>
    <property type="match status" value="1"/>
</dbReference>
<dbReference type="EMBL" id="PCYI01000019">
    <property type="protein sequence ID" value="PIR44849.1"/>
    <property type="molecule type" value="Genomic_DNA"/>
</dbReference>
<protein>
    <recommendedName>
        <fullName evidence="2">DUF8128 domain-containing protein</fullName>
    </recommendedName>
</protein>
<gene>
    <name evidence="3" type="ORF">COV10_03115</name>
</gene>
<organism evidence="3 4">
    <name type="scientific">Candidatus Vogelbacteria bacterium CG10_big_fil_rev_8_21_14_0_10_51_16</name>
    <dbReference type="NCBI Taxonomy" id="1975045"/>
    <lineage>
        <taxon>Bacteria</taxon>
        <taxon>Candidatus Vogeliibacteriota</taxon>
    </lineage>
</organism>
<reference evidence="3 4" key="1">
    <citation type="submission" date="2017-09" db="EMBL/GenBank/DDBJ databases">
        <title>Depth-based differentiation of microbial function through sediment-hosted aquifers and enrichment of novel symbionts in the deep terrestrial subsurface.</title>
        <authorList>
            <person name="Probst A.J."/>
            <person name="Ladd B."/>
            <person name="Jarett J.K."/>
            <person name="Geller-Mcgrath D.E."/>
            <person name="Sieber C.M."/>
            <person name="Emerson J.B."/>
            <person name="Anantharaman K."/>
            <person name="Thomas B.C."/>
            <person name="Malmstrom R."/>
            <person name="Stieglmeier M."/>
            <person name="Klingl A."/>
            <person name="Woyke T."/>
            <person name="Ryan C.M."/>
            <person name="Banfield J.F."/>
        </authorList>
    </citation>
    <scope>NUCLEOTIDE SEQUENCE [LARGE SCALE GENOMIC DNA]</scope>
    <source>
        <strain evidence="3">CG10_big_fil_rev_8_21_14_0_10_51_16</strain>
    </source>
</reference>
<accession>A0A2H0RE80</accession>
<dbReference type="Proteomes" id="UP000228767">
    <property type="component" value="Unassembled WGS sequence"/>
</dbReference>
<dbReference type="InterPro" id="IPR058441">
    <property type="entry name" value="DUF8128"/>
</dbReference>
<evidence type="ECO:0000256" key="1">
    <source>
        <dbReference type="SAM" id="Phobius"/>
    </source>
</evidence>
<dbReference type="AlphaFoldDB" id="A0A2H0RE80"/>
<feature type="transmembrane region" description="Helical" evidence="1">
    <location>
        <begin position="12"/>
        <end position="36"/>
    </location>
</feature>
<keyword evidence="1" id="KW-0472">Membrane</keyword>
<sequence length="401" mass="45303">MDLVIEIIFGGLLGALVSALRMAPISVPIILIFFSYRAWRSYLLMEFLASVKWVTLEIRLPRDIFKSPTAMEVVLNAFNQPSAGDNYSKRFKGSVRLWSSLELVARNGKVNFVVHAPEKFRNGIEAQFYAQYPGVEINEIEDYTASINYLDPATDWEIFGVEFKKARKESYYPIKTYFDYGLGSEKNLKEELKTDPITATLEAMGSLPPDHQIWLQILIMSAKTDKDGNPLWKKEADEYIAKVYEPVENFKLVAPTDRESTEAITRAVSKPAFDVGIRAIYTARKDKFSMGIGGAAGGLLKHYGTVHLNSFKPKVTGVDEKNFILEKYQENFGTKVAKAKKEYFAAYRARGWFYPPHDRATFVMNTEELATIWHLPGQVAASPAIDRIESKAAEPPLDLPI</sequence>
<name>A0A2H0RE80_9BACT</name>
<keyword evidence="1" id="KW-1133">Transmembrane helix</keyword>
<keyword evidence="1" id="KW-0812">Transmembrane</keyword>
<feature type="domain" description="DUF8128" evidence="2">
    <location>
        <begin position="99"/>
        <end position="384"/>
    </location>
</feature>